<dbReference type="SUPFAM" id="SSF55874">
    <property type="entry name" value="ATPase domain of HSP90 chaperone/DNA topoisomerase II/histidine kinase"/>
    <property type="match status" value="1"/>
</dbReference>
<dbReference type="InterPro" id="IPR036890">
    <property type="entry name" value="HATPase_C_sf"/>
</dbReference>
<dbReference type="SUPFAM" id="SSF52172">
    <property type="entry name" value="CheY-like"/>
    <property type="match status" value="1"/>
</dbReference>
<proteinExistence type="predicted"/>
<accession>A0A0K8P1V9</accession>
<dbReference type="InterPro" id="IPR001789">
    <property type="entry name" value="Sig_transdc_resp-reg_receiver"/>
</dbReference>
<organism evidence="7 8">
    <name type="scientific">Piscinibacter sakaiensis</name>
    <name type="common">Ideonella sakaiensis</name>
    <dbReference type="NCBI Taxonomy" id="1547922"/>
    <lineage>
        <taxon>Bacteria</taxon>
        <taxon>Pseudomonadati</taxon>
        <taxon>Pseudomonadota</taxon>
        <taxon>Betaproteobacteria</taxon>
        <taxon>Burkholderiales</taxon>
        <taxon>Sphaerotilaceae</taxon>
        <taxon>Piscinibacter</taxon>
    </lineage>
</organism>
<dbReference type="Pfam" id="PF00512">
    <property type="entry name" value="HisKA"/>
    <property type="match status" value="1"/>
</dbReference>
<evidence type="ECO:0000313" key="7">
    <source>
        <dbReference type="EMBL" id="GAP36621.1"/>
    </source>
</evidence>
<comment type="caution">
    <text evidence="7">The sequence shown here is derived from an EMBL/GenBank/DDBJ whole genome shotgun (WGS) entry which is preliminary data.</text>
</comment>
<dbReference type="PROSITE" id="PS50109">
    <property type="entry name" value="HIS_KIN"/>
    <property type="match status" value="1"/>
</dbReference>
<feature type="domain" description="Histidine kinase" evidence="5">
    <location>
        <begin position="153"/>
        <end position="363"/>
    </location>
</feature>
<protein>
    <recommendedName>
        <fullName evidence="2">histidine kinase</fullName>
        <ecNumber evidence="2">2.7.13.3</ecNumber>
    </recommendedName>
</protein>
<dbReference type="PANTHER" id="PTHR43547">
    <property type="entry name" value="TWO-COMPONENT HISTIDINE KINASE"/>
    <property type="match status" value="1"/>
</dbReference>
<dbReference type="SMART" id="SM00448">
    <property type="entry name" value="REC"/>
    <property type="match status" value="1"/>
</dbReference>
<dbReference type="InterPro" id="IPR011006">
    <property type="entry name" value="CheY-like_superfamily"/>
</dbReference>
<reference evidence="8" key="1">
    <citation type="submission" date="2015-07" db="EMBL/GenBank/DDBJ databases">
        <title>Discovery of a poly(ethylene terephthalate assimilation.</title>
        <authorList>
            <person name="Yoshida S."/>
            <person name="Hiraga K."/>
            <person name="Takehana T."/>
            <person name="Taniguchi I."/>
            <person name="Yamaji H."/>
            <person name="Maeda Y."/>
            <person name="Toyohara K."/>
            <person name="Miyamoto K."/>
            <person name="Kimura Y."/>
            <person name="Oda K."/>
        </authorList>
    </citation>
    <scope>NUCLEOTIDE SEQUENCE [LARGE SCALE GENOMIC DNA]</scope>
    <source>
        <strain evidence="8">NBRC 110686 / TISTR 2288 / 201-F6</strain>
    </source>
</reference>
<keyword evidence="8" id="KW-1185">Reference proteome</keyword>
<feature type="modified residue" description="4-aspartylphosphate" evidence="4">
    <location>
        <position position="56"/>
    </location>
</feature>
<evidence type="ECO:0000256" key="4">
    <source>
        <dbReference type="PROSITE-ProRule" id="PRU00169"/>
    </source>
</evidence>
<evidence type="ECO:0000259" key="5">
    <source>
        <dbReference type="PROSITE" id="PS50109"/>
    </source>
</evidence>
<dbReference type="InterPro" id="IPR003661">
    <property type="entry name" value="HisK_dim/P_dom"/>
</dbReference>
<dbReference type="Proteomes" id="UP000037660">
    <property type="component" value="Unassembled WGS sequence"/>
</dbReference>
<comment type="catalytic activity">
    <reaction evidence="1">
        <text>ATP + protein L-histidine = ADP + protein N-phospho-L-histidine.</text>
        <dbReference type="EC" id="2.7.13.3"/>
    </reaction>
</comment>
<dbReference type="InterPro" id="IPR005467">
    <property type="entry name" value="His_kinase_dom"/>
</dbReference>
<sequence>MTSAAPAILVVDDVPQNLLAMRALLADEGVEVLTAGSGTEALEWLLKREVALALLDVQMAGMDGYELAELMRGTERTRHVPIVFLTAGSRDEQRSFRGYEAGAVDFLYKPVDPRVLRAKVQVFVDLERQRRELSGRMAELERLSRVNALMLAALSHDIRTPLAALALNAELVIRRAELPGLRQAGERIKATTSMIGRQVDHLLSLASLPCTELRPTLAPGDLAALVRERLEASAELRPQSEPAELAVDGDTRAEFDAALLSEALDQLLLAAAVHGEGAAVRLAIDGSSLRALVLRLGVDTVLPGPARLHLLGDGESAPGVRAPPVGPGLDAAERIARAHGGSLVGRSREREGTSFELILPRSDRVG</sequence>
<dbReference type="EC" id="2.7.13.3" evidence="2"/>
<dbReference type="GO" id="GO:0000155">
    <property type="term" value="F:phosphorelay sensor kinase activity"/>
    <property type="evidence" value="ECO:0007669"/>
    <property type="project" value="InterPro"/>
</dbReference>
<dbReference type="PROSITE" id="PS50110">
    <property type="entry name" value="RESPONSE_REGULATORY"/>
    <property type="match status" value="1"/>
</dbReference>
<dbReference type="SUPFAM" id="SSF47384">
    <property type="entry name" value="Homodimeric domain of signal transducing histidine kinase"/>
    <property type="match status" value="1"/>
</dbReference>
<dbReference type="Gene3D" id="1.10.287.130">
    <property type="match status" value="1"/>
</dbReference>
<dbReference type="AlphaFoldDB" id="A0A0K8P1V9"/>
<dbReference type="SMART" id="SM00388">
    <property type="entry name" value="HisKA"/>
    <property type="match status" value="1"/>
</dbReference>
<reference evidence="7 8" key="2">
    <citation type="journal article" date="2016" name="Science">
        <title>A bacterium that degrades and assimilates poly(ethylene terephthalate).</title>
        <authorList>
            <person name="Yoshida S."/>
            <person name="Hiraga K."/>
            <person name="Takehana T."/>
            <person name="Taniguchi I."/>
            <person name="Yamaji H."/>
            <person name="Maeda Y."/>
            <person name="Toyohara K."/>
            <person name="Miyamoto K."/>
            <person name="Kimura Y."/>
            <person name="Oda K."/>
        </authorList>
    </citation>
    <scope>NUCLEOTIDE SEQUENCE [LARGE SCALE GENOMIC DNA]</scope>
    <source>
        <strain evidence="8">NBRC 110686 / TISTR 2288 / 201-F6</strain>
    </source>
</reference>
<feature type="domain" description="Response regulatory" evidence="6">
    <location>
        <begin position="7"/>
        <end position="124"/>
    </location>
</feature>
<dbReference type="RefSeq" id="WP_054020606.1">
    <property type="nucleotide sequence ID" value="NZ_BBYR01000037.1"/>
</dbReference>
<name>A0A0K8P1V9_PISS1</name>
<gene>
    <name evidence="7" type="ORF">ISF6_2461</name>
</gene>
<evidence type="ECO:0000256" key="1">
    <source>
        <dbReference type="ARBA" id="ARBA00000085"/>
    </source>
</evidence>
<dbReference type="InterPro" id="IPR036097">
    <property type="entry name" value="HisK_dim/P_sf"/>
</dbReference>
<dbReference type="OrthoDB" id="9812260at2"/>
<keyword evidence="3 4" id="KW-0597">Phosphoprotein</keyword>
<evidence type="ECO:0000313" key="8">
    <source>
        <dbReference type="Proteomes" id="UP000037660"/>
    </source>
</evidence>
<evidence type="ECO:0000256" key="2">
    <source>
        <dbReference type="ARBA" id="ARBA00012438"/>
    </source>
</evidence>
<evidence type="ECO:0000256" key="3">
    <source>
        <dbReference type="ARBA" id="ARBA00022553"/>
    </source>
</evidence>
<dbReference type="Pfam" id="PF00072">
    <property type="entry name" value="Response_reg"/>
    <property type="match status" value="1"/>
</dbReference>
<evidence type="ECO:0000259" key="6">
    <source>
        <dbReference type="PROSITE" id="PS50110"/>
    </source>
</evidence>
<dbReference type="EMBL" id="BBYR01000037">
    <property type="protein sequence ID" value="GAP36621.1"/>
    <property type="molecule type" value="Genomic_DNA"/>
</dbReference>
<dbReference type="STRING" id="1547922.ISF6_2461"/>
<dbReference type="Gene3D" id="3.40.50.2300">
    <property type="match status" value="1"/>
</dbReference>
<dbReference type="PANTHER" id="PTHR43547:SF2">
    <property type="entry name" value="HYBRID SIGNAL TRANSDUCTION HISTIDINE KINASE C"/>
    <property type="match status" value="1"/>
</dbReference>